<dbReference type="EMBL" id="SRID01000066">
    <property type="protein sequence ID" value="TGB13331.1"/>
    <property type="molecule type" value="Genomic_DNA"/>
</dbReference>
<evidence type="ECO:0000256" key="1">
    <source>
        <dbReference type="SAM" id="MobiDB-lite"/>
    </source>
</evidence>
<reference evidence="2 3" key="1">
    <citation type="submission" date="2019-03" db="EMBL/GenBank/DDBJ databases">
        <authorList>
            <person name="Gonzalez-Pimentel J.L."/>
        </authorList>
    </citation>
    <scope>NUCLEOTIDE SEQUENCE [LARGE SCALE GENOMIC DNA]</scope>
    <source>
        <strain evidence="2 3">JCM 31289</strain>
    </source>
</reference>
<sequence length="67" mass="6505">MSGTARTGGERVPVPASGREPQARGGGCPGRAERGPTGGRRGGGPGRRGQGRGPGVVGGRAAEAVRT</sequence>
<dbReference type="AlphaFoldDB" id="A0A4Z0HEQ3"/>
<evidence type="ECO:0000313" key="3">
    <source>
        <dbReference type="Proteomes" id="UP000297948"/>
    </source>
</evidence>
<dbReference type="Proteomes" id="UP000297948">
    <property type="component" value="Unassembled WGS sequence"/>
</dbReference>
<feature type="region of interest" description="Disordered" evidence="1">
    <location>
        <begin position="1"/>
        <end position="67"/>
    </location>
</feature>
<evidence type="ECO:0000313" key="2">
    <source>
        <dbReference type="EMBL" id="TGB13331.1"/>
    </source>
</evidence>
<keyword evidence="3" id="KW-1185">Reference proteome</keyword>
<accession>A0A4Z0HEQ3</accession>
<protein>
    <submittedName>
        <fullName evidence="2">Uncharacterized protein</fullName>
    </submittedName>
</protein>
<comment type="caution">
    <text evidence="2">The sequence shown here is derived from an EMBL/GenBank/DDBJ whole genome shotgun (WGS) entry which is preliminary data.</text>
</comment>
<organism evidence="2 3">
    <name type="scientific">Streptomyces palmae</name>
    <dbReference type="NCBI Taxonomy" id="1701085"/>
    <lineage>
        <taxon>Bacteria</taxon>
        <taxon>Bacillati</taxon>
        <taxon>Actinomycetota</taxon>
        <taxon>Actinomycetes</taxon>
        <taxon>Kitasatosporales</taxon>
        <taxon>Streptomycetaceae</taxon>
        <taxon>Streptomyces</taxon>
    </lineage>
</organism>
<name>A0A4Z0HEQ3_9ACTN</name>
<gene>
    <name evidence="2" type="ORF">E4099_10130</name>
</gene>
<proteinExistence type="predicted"/>
<feature type="compositionally biased region" description="Gly residues" evidence="1">
    <location>
        <begin position="36"/>
        <end position="58"/>
    </location>
</feature>